<proteinExistence type="inferred from homology"/>
<comment type="subcellular location">
    <subcellularLocation>
        <location evidence="1 8">Cell membrane</location>
        <topology evidence="1 8">Multi-pass membrane protein</topology>
    </subcellularLocation>
</comment>
<evidence type="ECO:0000256" key="5">
    <source>
        <dbReference type="ARBA" id="ARBA00023136"/>
    </source>
</evidence>
<accession>A0A8J6HAZ8</accession>
<keyword evidence="4 8" id="KW-1133">Transmembrane helix</keyword>
<feature type="region of interest" description="Disordered" evidence="9">
    <location>
        <begin position="365"/>
        <end position="416"/>
    </location>
</feature>
<evidence type="ECO:0000313" key="10">
    <source>
        <dbReference type="EMBL" id="KAH0815470.1"/>
    </source>
</evidence>
<reference evidence="10" key="1">
    <citation type="journal article" date="2020" name="J Insects Food Feed">
        <title>The yellow mealworm (Tenebrio molitor) genome: a resource for the emerging insects as food and feed industry.</title>
        <authorList>
            <person name="Eriksson T."/>
            <person name="Andere A."/>
            <person name="Kelstrup H."/>
            <person name="Emery V."/>
            <person name="Picard C."/>
        </authorList>
    </citation>
    <scope>NUCLEOTIDE SEQUENCE</scope>
    <source>
        <strain evidence="10">Stoneville</strain>
        <tissue evidence="10">Whole head</tissue>
    </source>
</reference>
<comment type="caution">
    <text evidence="10">The sequence shown here is derived from an EMBL/GenBank/DDBJ whole genome shotgun (WGS) entry which is preliminary data.</text>
</comment>
<evidence type="ECO:0000256" key="9">
    <source>
        <dbReference type="SAM" id="MobiDB-lite"/>
    </source>
</evidence>
<comment type="function">
    <text evidence="8">Gustatory receptor which mediates acceptance or avoidance behavior, depending on its substrates.</text>
</comment>
<feature type="transmembrane region" description="Helical" evidence="8">
    <location>
        <begin position="5"/>
        <end position="20"/>
    </location>
</feature>
<keyword evidence="7 8" id="KW-0807">Transducer</keyword>
<dbReference type="GO" id="GO:0043025">
    <property type="term" value="C:neuronal cell body"/>
    <property type="evidence" value="ECO:0007669"/>
    <property type="project" value="TreeGrafter"/>
</dbReference>
<dbReference type="GO" id="GO:0005886">
    <property type="term" value="C:plasma membrane"/>
    <property type="evidence" value="ECO:0007669"/>
    <property type="project" value="UniProtKB-SubCell"/>
</dbReference>
<dbReference type="EMBL" id="JABDTM020023055">
    <property type="protein sequence ID" value="KAH0815470.1"/>
    <property type="molecule type" value="Genomic_DNA"/>
</dbReference>
<feature type="transmembrane region" description="Helical" evidence="8">
    <location>
        <begin position="197"/>
        <end position="218"/>
    </location>
</feature>
<dbReference type="PANTHER" id="PTHR21143">
    <property type="entry name" value="INVERTEBRATE GUSTATORY RECEPTOR"/>
    <property type="match status" value="1"/>
</dbReference>
<evidence type="ECO:0000256" key="1">
    <source>
        <dbReference type="ARBA" id="ARBA00004651"/>
    </source>
</evidence>
<evidence type="ECO:0000256" key="8">
    <source>
        <dbReference type="RuleBase" id="RU363108"/>
    </source>
</evidence>
<evidence type="ECO:0000256" key="2">
    <source>
        <dbReference type="ARBA" id="ARBA00022475"/>
    </source>
</evidence>
<keyword evidence="3 8" id="KW-0812">Transmembrane</keyword>
<dbReference type="GO" id="GO:0030425">
    <property type="term" value="C:dendrite"/>
    <property type="evidence" value="ECO:0007669"/>
    <property type="project" value="TreeGrafter"/>
</dbReference>
<sequence>MYDYTAFAVIFMMITVYIIYRQHRPEDLDETTLARFINLLYFLIVIGFPSISFFWTNFQKRSTEKLWTDLDKVDTEIKHLGIQLNYNFIKNTSTRFLFLGICNIHLYIIYMVVSQTFVDKLQGGIAYGLQYFAALNHMSVVCSFVTLIRTISHMLEKLTRKFEMMHENSAIRRVLVLRKIMRVYHELYDLHKLVSKIFSVQVLLSFAISFVLLTLQSYNIMCGIYNDTPYFKYSVMALIFVVVITLEKFIITFCCHQCMYRSTVLRHLLGKFIAMHSDDRYLKELNAFGLQLLHESFEIYAGNMFLIDLPIFTSVCGTATTVFVSFNSLLSLHEKDYGFLKAGQFDDALLREDLHFERWDPTGSFQSQPDVRHRSTNSTVRPLQRASGNNKSTGLSVKSSNDHVDLNSTNETAQVF</sequence>
<feature type="transmembrane region" description="Helical" evidence="8">
    <location>
        <begin position="129"/>
        <end position="151"/>
    </location>
</feature>
<evidence type="ECO:0000256" key="4">
    <source>
        <dbReference type="ARBA" id="ARBA00022989"/>
    </source>
</evidence>
<comment type="caution">
    <text evidence="8">Lacks conserved residue(s) required for the propagation of feature annotation.</text>
</comment>
<feature type="transmembrane region" description="Helical" evidence="8">
    <location>
        <begin position="32"/>
        <end position="55"/>
    </location>
</feature>
<evidence type="ECO:0000256" key="7">
    <source>
        <dbReference type="ARBA" id="ARBA00023224"/>
    </source>
</evidence>
<feature type="transmembrane region" description="Helical" evidence="8">
    <location>
        <begin position="96"/>
        <end position="117"/>
    </location>
</feature>
<dbReference type="PANTHER" id="PTHR21143:SF133">
    <property type="entry name" value="GUSTATORY AND PHEROMONE RECEPTOR 32A-RELATED"/>
    <property type="match status" value="1"/>
</dbReference>
<dbReference type="AlphaFoldDB" id="A0A8J6HAZ8"/>
<protein>
    <recommendedName>
        <fullName evidence="8">Gustatory receptor</fullName>
    </recommendedName>
</protein>
<feature type="compositionally biased region" description="Polar residues" evidence="9">
    <location>
        <begin position="376"/>
        <end position="399"/>
    </location>
</feature>
<feature type="compositionally biased region" description="Polar residues" evidence="9">
    <location>
        <begin position="406"/>
        <end position="416"/>
    </location>
</feature>
<comment type="similarity">
    <text evidence="8">Belongs to the insect chemoreceptor superfamily. Gustatory receptor (GR) family.</text>
</comment>
<keyword evidence="11" id="KW-1185">Reference proteome</keyword>
<evidence type="ECO:0000256" key="6">
    <source>
        <dbReference type="ARBA" id="ARBA00023170"/>
    </source>
</evidence>
<name>A0A8J6HAZ8_TENMO</name>
<evidence type="ECO:0000256" key="3">
    <source>
        <dbReference type="ARBA" id="ARBA00022692"/>
    </source>
</evidence>
<evidence type="ECO:0000313" key="11">
    <source>
        <dbReference type="Proteomes" id="UP000719412"/>
    </source>
</evidence>
<keyword evidence="6 8" id="KW-0675">Receptor</keyword>
<keyword evidence="5 8" id="KW-0472">Membrane</keyword>
<reference evidence="10" key="2">
    <citation type="submission" date="2021-08" db="EMBL/GenBank/DDBJ databases">
        <authorList>
            <person name="Eriksson T."/>
        </authorList>
    </citation>
    <scope>NUCLEOTIDE SEQUENCE</scope>
    <source>
        <strain evidence="10">Stoneville</strain>
        <tissue evidence="10">Whole head</tissue>
    </source>
</reference>
<dbReference type="GO" id="GO:0030424">
    <property type="term" value="C:axon"/>
    <property type="evidence" value="ECO:0007669"/>
    <property type="project" value="TreeGrafter"/>
</dbReference>
<organism evidence="10 11">
    <name type="scientific">Tenebrio molitor</name>
    <name type="common">Yellow mealworm beetle</name>
    <dbReference type="NCBI Taxonomy" id="7067"/>
    <lineage>
        <taxon>Eukaryota</taxon>
        <taxon>Metazoa</taxon>
        <taxon>Ecdysozoa</taxon>
        <taxon>Arthropoda</taxon>
        <taxon>Hexapoda</taxon>
        <taxon>Insecta</taxon>
        <taxon>Pterygota</taxon>
        <taxon>Neoptera</taxon>
        <taxon>Endopterygota</taxon>
        <taxon>Coleoptera</taxon>
        <taxon>Polyphaga</taxon>
        <taxon>Cucujiformia</taxon>
        <taxon>Tenebrionidae</taxon>
        <taxon>Tenebrio</taxon>
    </lineage>
</organism>
<dbReference type="InterPro" id="IPR013604">
    <property type="entry name" value="7TM_chemorcpt"/>
</dbReference>
<gene>
    <name evidence="10" type="ORF">GEV33_007322</name>
</gene>
<feature type="transmembrane region" description="Helical" evidence="8">
    <location>
        <begin position="230"/>
        <end position="251"/>
    </location>
</feature>
<dbReference type="Pfam" id="PF08395">
    <property type="entry name" value="7tm_7"/>
    <property type="match status" value="1"/>
</dbReference>
<keyword evidence="2 8" id="KW-1003">Cell membrane</keyword>
<dbReference type="GO" id="GO:0007635">
    <property type="term" value="P:chemosensory behavior"/>
    <property type="evidence" value="ECO:0007669"/>
    <property type="project" value="TreeGrafter"/>
</dbReference>
<dbReference type="GO" id="GO:0050909">
    <property type="term" value="P:sensory perception of taste"/>
    <property type="evidence" value="ECO:0007669"/>
    <property type="project" value="InterPro"/>
</dbReference>
<dbReference type="GO" id="GO:0007165">
    <property type="term" value="P:signal transduction"/>
    <property type="evidence" value="ECO:0007669"/>
    <property type="project" value="UniProtKB-KW"/>
</dbReference>
<dbReference type="GO" id="GO:0008049">
    <property type="term" value="P:male courtship behavior"/>
    <property type="evidence" value="ECO:0007669"/>
    <property type="project" value="TreeGrafter"/>
</dbReference>
<dbReference type="Proteomes" id="UP000719412">
    <property type="component" value="Unassembled WGS sequence"/>
</dbReference>